<dbReference type="Proteomes" id="UP000232453">
    <property type="component" value="Unassembled WGS sequence"/>
</dbReference>
<gene>
    <name evidence="1" type="ORF">ATL51_1486</name>
</gene>
<evidence type="ECO:0000313" key="1">
    <source>
        <dbReference type="EMBL" id="PKB29840.1"/>
    </source>
</evidence>
<comment type="caution">
    <text evidence="1">The sequence shown here is derived from an EMBL/GenBank/DDBJ whole genome shotgun (WGS) entry which is preliminary data.</text>
</comment>
<name>A0AA44UMI7_PSEA5</name>
<dbReference type="EMBL" id="PHUJ01000003">
    <property type="protein sequence ID" value="PKB29840.1"/>
    <property type="molecule type" value="Genomic_DNA"/>
</dbReference>
<dbReference type="RefSeq" id="WP_157818258.1">
    <property type="nucleotide sequence ID" value="NZ_PHUJ01000003.1"/>
</dbReference>
<accession>A0AA44UMI7</accession>
<dbReference type="AlphaFoldDB" id="A0AA44UMI7"/>
<proteinExistence type="predicted"/>
<reference evidence="1 2" key="1">
    <citation type="submission" date="2017-11" db="EMBL/GenBank/DDBJ databases">
        <title>Sequencing the genomes of 1000 actinobacteria strains.</title>
        <authorList>
            <person name="Klenk H.-P."/>
        </authorList>
    </citation>
    <scope>NUCLEOTIDE SEQUENCE [LARGE SCALE GENOMIC DNA]</scope>
    <source>
        <strain evidence="1 2">DSM 44104</strain>
    </source>
</reference>
<protein>
    <submittedName>
        <fullName evidence="1">Uncharacterized protein</fullName>
    </submittedName>
</protein>
<evidence type="ECO:0000313" key="2">
    <source>
        <dbReference type="Proteomes" id="UP000232453"/>
    </source>
</evidence>
<sequence>MTVYAHDPATSTLFACWPTGDGALAHRVARVPRNLSPVLTRHVVAALTVLSDRLWLAYSETTVQQIDRQRVTAAATHPDTLPEPEDRIGTDDLVEVAAALGEVLSAAPGRVFREAVLAEVRAELVAVAAADRGDLTGRAAQAVVHPRPDAPPGQVAAAHTFLHADPLDPRPLLTGVEPNAAAVAVLPWLRAATRVAAQRTGHTADDVVALAEAITHEDLAVVRHVLAATPGLDDPTVVHYLLQEAVLAARGRMIVCCDAHGEPVGDGRRLVETVLDPREPGPGLVGGLVRGIQCCLRVWLDGVPPDAVSPLGLRERFVDELRIAVGAIR</sequence>
<organism evidence="1 2">
    <name type="scientific">Pseudonocardia alni</name>
    <name type="common">Amycolata alni</name>
    <dbReference type="NCBI Taxonomy" id="33907"/>
    <lineage>
        <taxon>Bacteria</taxon>
        <taxon>Bacillati</taxon>
        <taxon>Actinomycetota</taxon>
        <taxon>Actinomycetes</taxon>
        <taxon>Pseudonocardiales</taxon>
        <taxon>Pseudonocardiaceae</taxon>
        <taxon>Pseudonocardia</taxon>
    </lineage>
</organism>